<gene>
    <name evidence="1" type="ORF">CIT292_11208</name>
</gene>
<evidence type="ECO:0000313" key="2">
    <source>
        <dbReference type="Proteomes" id="UP000003880"/>
    </source>
</evidence>
<dbReference type="AlphaFoldDB" id="D4BKX8"/>
<dbReference type="EMBL" id="ABWL02000036">
    <property type="protein sequence ID" value="EFE05554.1"/>
    <property type="molecule type" value="Genomic_DNA"/>
</dbReference>
<organism evidence="1 2">
    <name type="scientific">Citrobacter youngae ATCC 29220</name>
    <dbReference type="NCBI Taxonomy" id="500640"/>
    <lineage>
        <taxon>Bacteria</taxon>
        <taxon>Pseudomonadati</taxon>
        <taxon>Pseudomonadota</taxon>
        <taxon>Gammaproteobacteria</taxon>
        <taxon>Enterobacterales</taxon>
        <taxon>Enterobacteriaceae</taxon>
        <taxon>Citrobacter</taxon>
        <taxon>Citrobacter freundii complex</taxon>
    </lineage>
</organism>
<reference evidence="1 2" key="1">
    <citation type="submission" date="2010-02" db="EMBL/GenBank/DDBJ databases">
        <authorList>
            <person name="Weinstock G."/>
            <person name="Sodergren E."/>
            <person name="Clifton S."/>
            <person name="Fulton L."/>
            <person name="Fulton B."/>
            <person name="Courtney L."/>
            <person name="Fronick C."/>
            <person name="Harrison M."/>
            <person name="Strong C."/>
            <person name="Farmer C."/>
            <person name="Delahaunty K."/>
            <person name="Markovic C."/>
            <person name="Hall O."/>
            <person name="Minx P."/>
            <person name="Tomlinson C."/>
            <person name="Mitreva M."/>
            <person name="Nelson J."/>
            <person name="Hou S."/>
            <person name="Wollam A."/>
            <person name="Pepin K.H."/>
            <person name="Johnson M."/>
            <person name="Bhonagiri V."/>
            <person name="Zhang X."/>
            <person name="Suruliraj S."/>
            <person name="Warren W."/>
            <person name="Chinwalla A."/>
            <person name="Mardis E.R."/>
            <person name="Wilson R.K."/>
        </authorList>
    </citation>
    <scope>NUCLEOTIDE SEQUENCE [LARGE SCALE GENOMIC DNA]</scope>
    <source>
        <strain evidence="1 2">ATCC 29220</strain>
    </source>
</reference>
<evidence type="ECO:0000313" key="1">
    <source>
        <dbReference type="EMBL" id="EFE05554.1"/>
    </source>
</evidence>
<accession>D4BKX8</accession>
<dbReference type="HOGENOM" id="CLU_3023785_0_0_6"/>
<protein>
    <submittedName>
        <fullName evidence="1">Uncharacterized protein</fullName>
    </submittedName>
</protein>
<dbReference type="Proteomes" id="UP000003880">
    <property type="component" value="Unassembled WGS sequence"/>
</dbReference>
<proteinExistence type="predicted"/>
<comment type="caution">
    <text evidence="1">The sequence shown here is derived from an EMBL/GenBank/DDBJ whole genome shotgun (WGS) entry which is preliminary data.</text>
</comment>
<name>D4BKX8_9ENTR</name>
<sequence length="55" mass="6176">MAICRPDKRSAIRQPGAPCRMAAMPYPAYSPAGICRPDKRSAIRRYVIAMNLRNI</sequence>